<evidence type="ECO:0000313" key="1">
    <source>
        <dbReference type="EMBL" id="KAI3708255.1"/>
    </source>
</evidence>
<dbReference type="Proteomes" id="UP001055811">
    <property type="component" value="Linkage Group LG07"/>
</dbReference>
<keyword evidence="2" id="KW-1185">Reference proteome</keyword>
<protein>
    <submittedName>
        <fullName evidence="1">Uncharacterized protein</fullName>
    </submittedName>
</protein>
<reference evidence="1 2" key="2">
    <citation type="journal article" date="2022" name="Mol. Ecol. Resour.">
        <title>The genomes of chicory, endive, great burdock and yacon provide insights into Asteraceae paleo-polyploidization history and plant inulin production.</title>
        <authorList>
            <person name="Fan W."/>
            <person name="Wang S."/>
            <person name="Wang H."/>
            <person name="Wang A."/>
            <person name="Jiang F."/>
            <person name="Liu H."/>
            <person name="Zhao H."/>
            <person name="Xu D."/>
            <person name="Zhang Y."/>
        </authorList>
    </citation>
    <scope>NUCLEOTIDE SEQUENCE [LARGE SCALE GENOMIC DNA]</scope>
    <source>
        <strain evidence="2">cv. Punajuju</strain>
        <tissue evidence="1">Leaves</tissue>
    </source>
</reference>
<dbReference type="EMBL" id="CM042015">
    <property type="protein sequence ID" value="KAI3708255.1"/>
    <property type="molecule type" value="Genomic_DNA"/>
</dbReference>
<gene>
    <name evidence="1" type="ORF">L2E82_37420</name>
</gene>
<evidence type="ECO:0000313" key="2">
    <source>
        <dbReference type="Proteomes" id="UP001055811"/>
    </source>
</evidence>
<organism evidence="1 2">
    <name type="scientific">Cichorium intybus</name>
    <name type="common">Chicory</name>
    <dbReference type="NCBI Taxonomy" id="13427"/>
    <lineage>
        <taxon>Eukaryota</taxon>
        <taxon>Viridiplantae</taxon>
        <taxon>Streptophyta</taxon>
        <taxon>Embryophyta</taxon>
        <taxon>Tracheophyta</taxon>
        <taxon>Spermatophyta</taxon>
        <taxon>Magnoliopsida</taxon>
        <taxon>eudicotyledons</taxon>
        <taxon>Gunneridae</taxon>
        <taxon>Pentapetalae</taxon>
        <taxon>asterids</taxon>
        <taxon>campanulids</taxon>
        <taxon>Asterales</taxon>
        <taxon>Asteraceae</taxon>
        <taxon>Cichorioideae</taxon>
        <taxon>Cichorieae</taxon>
        <taxon>Cichoriinae</taxon>
        <taxon>Cichorium</taxon>
    </lineage>
</organism>
<sequence length="115" mass="12237">MSKEKSDVSSMEVDDQISTNPKFVLDACQDTTLIILMVATAASLALGIKTEENSPPDDVSGAEAIADACKVQSSITFISNLTKDEVPDLSAINAYKPPLTVEQIKACVEQFKEAG</sequence>
<name>A0ACB9AF29_CICIN</name>
<proteinExistence type="predicted"/>
<accession>A0ACB9AF29</accession>
<comment type="caution">
    <text evidence="1">The sequence shown here is derived from an EMBL/GenBank/DDBJ whole genome shotgun (WGS) entry which is preliminary data.</text>
</comment>
<reference evidence="2" key="1">
    <citation type="journal article" date="2022" name="Mol. Ecol. Resour.">
        <title>The genomes of chicory, endive, great burdock and yacon provide insights into Asteraceae palaeo-polyploidization history and plant inulin production.</title>
        <authorList>
            <person name="Fan W."/>
            <person name="Wang S."/>
            <person name="Wang H."/>
            <person name="Wang A."/>
            <person name="Jiang F."/>
            <person name="Liu H."/>
            <person name="Zhao H."/>
            <person name="Xu D."/>
            <person name="Zhang Y."/>
        </authorList>
    </citation>
    <scope>NUCLEOTIDE SEQUENCE [LARGE SCALE GENOMIC DNA]</scope>
    <source>
        <strain evidence="2">cv. Punajuju</strain>
    </source>
</reference>